<reference evidence="3 4" key="1">
    <citation type="journal article" date="2023" name="Plant Dis.">
        <title>First Report of Diplodia intermedia Causing Canker and Dieback Diseases on Apple Trees in Canada.</title>
        <authorList>
            <person name="Ellouze W."/>
            <person name="Ilyukhin E."/>
            <person name="Sulman M."/>
            <person name="Ali S."/>
        </authorList>
    </citation>
    <scope>NUCLEOTIDE SEQUENCE [LARGE SCALE GENOMIC DNA]</scope>
    <source>
        <strain evidence="3 4">M45-28</strain>
    </source>
</reference>
<evidence type="ECO:0000256" key="1">
    <source>
        <dbReference type="SAM" id="MobiDB-lite"/>
    </source>
</evidence>
<feature type="region of interest" description="Disordered" evidence="1">
    <location>
        <begin position="21"/>
        <end position="106"/>
    </location>
</feature>
<keyword evidence="2" id="KW-0732">Signal</keyword>
<feature type="compositionally biased region" description="Low complexity" evidence="1">
    <location>
        <begin position="21"/>
        <end position="42"/>
    </location>
</feature>
<evidence type="ECO:0000313" key="4">
    <source>
        <dbReference type="Proteomes" id="UP001521184"/>
    </source>
</evidence>
<accession>A0ABR3T795</accession>
<dbReference type="EMBL" id="JAKEKT020000116">
    <property type="protein sequence ID" value="KAL1635434.1"/>
    <property type="molecule type" value="Genomic_DNA"/>
</dbReference>
<evidence type="ECO:0000313" key="3">
    <source>
        <dbReference type="EMBL" id="KAL1635434.1"/>
    </source>
</evidence>
<feature type="compositionally biased region" description="Polar residues" evidence="1">
    <location>
        <begin position="43"/>
        <end position="59"/>
    </location>
</feature>
<feature type="signal peptide" evidence="2">
    <location>
        <begin position="1"/>
        <end position="17"/>
    </location>
</feature>
<keyword evidence="4" id="KW-1185">Reference proteome</keyword>
<feature type="chain" id="PRO_5046697305" evidence="2">
    <location>
        <begin position="18"/>
        <end position="241"/>
    </location>
</feature>
<dbReference type="Proteomes" id="UP001521184">
    <property type="component" value="Unassembled WGS sequence"/>
</dbReference>
<name>A0ABR3T795_9PEZI</name>
<gene>
    <name evidence="3" type="ORF">SLS58_010297</name>
</gene>
<protein>
    <submittedName>
        <fullName evidence="3">Uncharacterized protein</fullName>
    </submittedName>
</protein>
<comment type="caution">
    <text evidence="3">The sequence shown here is derived from an EMBL/GenBank/DDBJ whole genome shotgun (WGS) entry which is preliminary data.</text>
</comment>
<sequence length="241" mass="26788">MIFKAVFVAWAASVALASPVAMSPAAPSGSPGISPSGSFPHPLNQTGHANETATATAPSGSAVETVLAAPAAKWDPPKPNGRGLMPPSLQRRQGREWRKKHQPKTKDLIEMQPKRERGPEQKCYESGQDVKRKDMIAAIKEFCFEHDGRKLKVGQSIRSQKVVQHNVIYNVFMNLYVENMDVPAKYNTPTYDIVEYECLKEFHRSIDDCNKDTEANKEGGYIVVDYGPTQVMWRIDPNAFA</sequence>
<evidence type="ECO:0000256" key="2">
    <source>
        <dbReference type="SAM" id="SignalP"/>
    </source>
</evidence>
<proteinExistence type="predicted"/>
<organism evidence="3 4">
    <name type="scientific">Diplodia intermedia</name>
    <dbReference type="NCBI Taxonomy" id="856260"/>
    <lineage>
        <taxon>Eukaryota</taxon>
        <taxon>Fungi</taxon>
        <taxon>Dikarya</taxon>
        <taxon>Ascomycota</taxon>
        <taxon>Pezizomycotina</taxon>
        <taxon>Dothideomycetes</taxon>
        <taxon>Dothideomycetes incertae sedis</taxon>
        <taxon>Botryosphaeriales</taxon>
        <taxon>Botryosphaeriaceae</taxon>
        <taxon>Diplodia</taxon>
    </lineage>
</organism>